<accession>A0ABQ9ZC71</accession>
<protein>
    <recommendedName>
        <fullName evidence="1">BTB domain-containing protein</fullName>
    </recommendedName>
</protein>
<dbReference type="PROSITE" id="PS50097">
    <property type="entry name" value="BTB"/>
    <property type="match status" value="1"/>
</dbReference>
<evidence type="ECO:0000313" key="3">
    <source>
        <dbReference type="Proteomes" id="UP001234178"/>
    </source>
</evidence>
<dbReference type="Gene3D" id="1.25.40.420">
    <property type="match status" value="1"/>
</dbReference>
<dbReference type="Gene3D" id="3.30.710.10">
    <property type="entry name" value="Potassium Channel Kv1.1, Chain A"/>
    <property type="match status" value="1"/>
</dbReference>
<feature type="domain" description="BTB" evidence="1">
    <location>
        <begin position="176"/>
        <end position="245"/>
    </location>
</feature>
<proteinExistence type="predicted"/>
<dbReference type="InterPro" id="IPR011333">
    <property type="entry name" value="SKP1/BTB/POZ_sf"/>
</dbReference>
<keyword evidence="3" id="KW-1185">Reference proteome</keyword>
<sequence>MPVLVREEEVVEWVIEWKVQTKEGEGTTVETLLLDRFPDCFKYFTLTCAYSEPLTLYNERKRWINLWLEQTEKAEVRDTEALCSDREAAVVPTRHYKPSSITVSVCGFSGEAMQREATPNVEKWTCMKSEYSFDRKRNINLLSFVFSIKFEKIGVVEMVEALQHMTDYFFLQQSHCDVQFCFPNDEEPISGHGKILSSRSSVFAAMFQHEMQESKTGKVFIQDTERDTFYQLLHYIYSGRTWTSLTEGTAQKLLLAADKYNVTQLAKECTSYLISNIQWDRAVDLMIWAHLYSIDQVKKAALEVVAKYGKQICPLDAWEGLVINYPQLCLEATRRMMSFFPGKPLRIKELQQMSEFKT</sequence>
<gene>
    <name evidence="2" type="ORF">OUZ56_019649</name>
</gene>
<dbReference type="InterPro" id="IPR000210">
    <property type="entry name" value="BTB/POZ_dom"/>
</dbReference>
<evidence type="ECO:0000313" key="2">
    <source>
        <dbReference type="EMBL" id="KAK4010507.1"/>
    </source>
</evidence>
<evidence type="ECO:0000259" key="1">
    <source>
        <dbReference type="PROSITE" id="PS50097"/>
    </source>
</evidence>
<dbReference type="SMART" id="SM00225">
    <property type="entry name" value="BTB"/>
    <property type="match status" value="1"/>
</dbReference>
<reference evidence="2 3" key="1">
    <citation type="journal article" date="2023" name="Nucleic Acids Res.">
        <title>The hologenome of Daphnia magna reveals possible DNA methylation and microbiome-mediated evolution of the host genome.</title>
        <authorList>
            <person name="Chaturvedi A."/>
            <person name="Li X."/>
            <person name="Dhandapani V."/>
            <person name="Marshall H."/>
            <person name="Kissane S."/>
            <person name="Cuenca-Cambronero M."/>
            <person name="Asole G."/>
            <person name="Calvet F."/>
            <person name="Ruiz-Romero M."/>
            <person name="Marangio P."/>
            <person name="Guigo R."/>
            <person name="Rago D."/>
            <person name="Mirbahai L."/>
            <person name="Eastwood N."/>
            <person name="Colbourne J.K."/>
            <person name="Zhou J."/>
            <person name="Mallon E."/>
            <person name="Orsini L."/>
        </authorList>
    </citation>
    <scope>NUCLEOTIDE SEQUENCE [LARGE SCALE GENOMIC DNA]</scope>
    <source>
        <strain evidence="2">LRV0_1</strain>
    </source>
</reference>
<dbReference type="CDD" id="cd18186">
    <property type="entry name" value="BTB_POZ_ZBTB_KLHL-like"/>
    <property type="match status" value="1"/>
</dbReference>
<dbReference type="SUPFAM" id="SSF54695">
    <property type="entry name" value="POZ domain"/>
    <property type="match status" value="1"/>
</dbReference>
<dbReference type="EMBL" id="JAOYFB010000003">
    <property type="protein sequence ID" value="KAK4010507.1"/>
    <property type="molecule type" value="Genomic_DNA"/>
</dbReference>
<organism evidence="2 3">
    <name type="scientific">Daphnia magna</name>
    <dbReference type="NCBI Taxonomy" id="35525"/>
    <lineage>
        <taxon>Eukaryota</taxon>
        <taxon>Metazoa</taxon>
        <taxon>Ecdysozoa</taxon>
        <taxon>Arthropoda</taxon>
        <taxon>Crustacea</taxon>
        <taxon>Branchiopoda</taxon>
        <taxon>Diplostraca</taxon>
        <taxon>Cladocera</taxon>
        <taxon>Anomopoda</taxon>
        <taxon>Daphniidae</taxon>
        <taxon>Daphnia</taxon>
    </lineage>
</organism>
<dbReference type="Pfam" id="PF00651">
    <property type="entry name" value="BTB"/>
    <property type="match status" value="1"/>
</dbReference>
<dbReference type="Proteomes" id="UP001234178">
    <property type="component" value="Unassembled WGS sequence"/>
</dbReference>
<name>A0ABQ9ZC71_9CRUS</name>
<comment type="caution">
    <text evidence="2">The sequence shown here is derived from an EMBL/GenBank/DDBJ whole genome shotgun (WGS) entry which is preliminary data.</text>
</comment>
<dbReference type="PANTHER" id="PTHR24413">
    <property type="entry name" value="SPECKLE-TYPE POZ PROTEIN"/>
    <property type="match status" value="1"/>
</dbReference>